<proteinExistence type="inferred from homology"/>
<dbReference type="GO" id="GO:0005634">
    <property type="term" value="C:nucleus"/>
    <property type="evidence" value="ECO:0007669"/>
    <property type="project" value="TreeGrafter"/>
</dbReference>
<dbReference type="Proteomes" id="UP000035681">
    <property type="component" value="Unplaced"/>
</dbReference>
<dbReference type="Pfam" id="PF01302">
    <property type="entry name" value="CAP_GLY"/>
    <property type="match status" value="1"/>
</dbReference>
<dbReference type="InterPro" id="IPR029071">
    <property type="entry name" value="Ubiquitin-like_domsf"/>
</dbReference>
<reference evidence="7" key="1">
    <citation type="submission" date="2015-08" db="UniProtKB">
        <authorList>
            <consortium name="WormBaseParasite"/>
        </authorList>
    </citation>
    <scope>IDENTIFICATION</scope>
</reference>
<dbReference type="SUPFAM" id="SSF74924">
    <property type="entry name" value="Cap-Gly domain"/>
    <property type="match status" value="1"/>
</dbReference>
<sequence length="214" mass="24660">MLNLTIFTNVSDFPYKKKFDQNTLLKDFKQKMIMVAGIEQLENMQVELVDEHKNPLFIFDDDNKKLGEYNLSDEANILVKDISGRNTEFLNTDDIDERYIMPEEKYASRDNSVRNFKKKILENTKESTYLKVGDRVVVMAKDEEKIGTVAFVGEVEFAEGLWIGVNLDLPKGKNDGSVNGKRYFQCLENHGSFVRPKNCELLDTEALKDTPEEL</sequence>
<keyword evidence="6" id="KW-1185">Reference proteome</keyword>
<dbReference type="InterPro" id="IPR000938">
    <property type="entry name" value="CAP-Gly_domain"/>
</dbReference>
<dbReference type="GO" id="GO:0007023">
    <property type="term" value="P:post-chaperonin tubulin folding pathway"/>
    <property type="evidence" value="ECO:0007669"/>
    <property type="project" value="InterPro"/>
</dbReference>
<evidence type="ECO:0000259" key="5">
    <source>
        <dbReference type="PROSITE" id="PS50245"/>
    </source>
</evidence>
<dbReference type="PANTHER" id="PTHR18916:SF85">
    <property type="entry name" value="TUBULIN-FOLDING COFACTOR B"/>
    <property type="match status" value="1"/>
</dbReference>
<feature type="domain" description="CAP-Gly" evidence="5">
    <location>
        <begin position="153"/>
        <end position="195"/>
    </location>
</feature>
<accession>A0A0K0E010</accession>
<dbReference type="GO" id="GO:0031122">
    <property type="term" value="P:cytoplasmic microtubule organization"/>
    <property type="evidence" value="ECO:0007669"/>
    <property type="project" value="TreeGrafter"/>
</dbReference>
<dbReference type="WBParaSite" id="TCONS_00003259.p1">
    <property type="protein sequence ID" value="TCONS_00003259.p1"/>
    <property type="gene ID" value="XLOC_003002"/>
</dbReference>
<dbReference type="GO" id="GO:0035371">
    <property type="term" value="C:microtubule plus-end"/>
    <property type="evidence" value="ECO:0007669"/>
    <property type="project" value="TreeGrafter"/>
</dbReference>
<name>A0A0K0E010_STRER</name>
<dbReference type="Gene3D" id="3.10.20.90">
    <property type="entry name" value="Phosphatidylinositol 3-kinase Catalytic Subunit, Chain A, domain 1"/>
    <property type="match status" value="1"/>
</dbReference>
<comment type="subcellular location">
    <subcellularLocation>
        <location evidence="1">Cytoplasm</location>
    </subcellularLocation>
</comment>
<comment type="similarity">
    <text evidence="4">Belongs to the TBCB family.</text>
</comment>
<dbReference type="PROSITE" id="PS50245">
    <property type="entry name" value="CAP_GLY_2"/>
    <property type="match status" value="1"/>
</dbReference>
<dbReference type="Pfam" id="PF14560">
    <property type="entry name" value="Ubiquitin_2"/>
    <property type="match status" value="1"/>
</dbReference>
<dbReference type="PANTHER" id="PTHR18916">
    <property type="entry name" value="DYNACTIN 1-RELATED MICROTUBULE-BINDING"/>
    <property type="match status" value="1"/>
</dbReference>
<evidence type="ECO:0000256" key="4">
    <source>
        <dbReference type="ARBA" id="ARBA00025779"/>
    </source>
</evidence>
<evidence type="ECO:0000256" key="1">
    <source>
        <dbReference type="ARBA" id="ARBA00004496"/>
    </source>
</evidence>
<dbReference type="WBParaSite" id="SSTP_0000282700.1">
    <property type="protein sequence ID" value="SSTP_0000282700.1"/>
    <property type="gene ID" value="SSTP_0000282700"/>
</dbReference>
<evidence type="ECO:0000313" key="7">
    <source>
        <dbReference type="WBParaSite" id="SSTP_0000282700.1"/>
    </source>
</evidence>
<dbReference type="PROSITE" id="PS00845">
    <property type="entry name" value="CAP_GLY_1"/>
    <property type="match status" value="1"/>
</dbReference>
<dbReference type="CDD" id="cd01789">
    <property type="entry name" value="Ubl_TBCB"/>
    <property type="match status" value="1"/>
</dbReference>
<dbReference type="Gene3D" id="2.30.30.190">
    <property type="entry name" value="CAP Gly-rich-like domain"/>
    <property type="match status" value="1"/>
</dbReference>
<evidence type="ECO:0000313" key="6">
    <source>
        <dbReference type="Proteomes" id="UP000035681"/>
    </source>
</evidence>
<dbReference type="GO" id="GO:0051010">
    <property type="term" value="F:microtubule plus-end binding"/>
    <property type="evidence" value="ECO:0007669"/>
    <property type="project" value="TreeGrafter"/>
</dbReference>
<dbReference type="SUPFAM" id="SSF54236">
    <property type="entry name" value="Ubiquitin-like"/>
    <property type="match status" value="1"/>
</dbReference>
<evidence type="ECO:0000256" key="3">
    <source>
        <dbReference type="ARBA" id="ARBA00023186"/>
    </source>
</evidence>
<keyword evidence="3" id="KW-0143">Chaperone</keyword>
<protein>
    <submittedName>
        <fullName evidence="7 8">CAP-Gly domain-containing protein</fullName>
    </submittedName>
</protein>
<dbReference type="GO" id="GO:0043014">
    <property type="term" value="F:alpha-tubulin binding"/>
    <property type="evidence" value="ECO:0007669"/>
    <property type="project" value="InterPro"/>
</dbReference>
<dbReference type="GO" id="GO:0007021">
    <property type="term" value="P:tubulin complex assembly"/>
    <property type="evidence" value="ECO:0007669"/>
    <property type="project" value="InterPro"/>
</dbReference>
<dbReference type="SMART" id="SM01052">
    <property type="entry name" value="CAP_GLY"/>
    <property type="match status" value="1"/>
</dbReference>
<dbReference type="InterPro" id="IPR045172">
    <property type="entry name" value="TBCB_Ubl"/>
</dbReference>
<evidence type="ECO:0000313" key="8">
    <source>
        <dbReference type="WBParaSite" id="TCONS_00003259.p1"/>
    </source>
</evidence>
<dbReference type="STRING" id="6248.A0A0K0E010"/>
<evidence type="ECO:0000256" key="2">
    <source>
        <dbReference type="ARBA" id="ARBA00022490"/>
    </source>
</evidence>
<organism evidence="7">
    <name type="scientific">Strongyloides stercoralis</name>
    <name type="common">Threadworm</name>
    <dbReference type="NCBI Taxonomy" id="6248"/>
    <lineage>
        <taxon>Eukaryota</taxon>
        <taxon>Metazoa</taxon>
        <taxon>Ecdysozoa</taxon>
        <taxon>Nematoda</taxon>
        <taxon>Chromadorea</taxon>
        <taxon>Rhabditida</taxon>
        <taxon>Tylenchina</taxon>
        <taxon>Panagrolaimomorpha</taxon>
        <taxon>Strongyloidoidea</taxon>
        <taxon>Strongyloididae</taxon>
        <taxon>Strongyloides</taxon>
    </lineage>
</organism>
<keyword evidence="2" id="KW-0963">Cytoplasm</keyword>
<dbReference type="AlphaFoldDB" id="A0A0K0E010"/>
<dbReference type="InterPro" id="IPR036859">
    <property type="entry name" value="CAP-Gly_dom_sf"/>
</dbReference>
<dbReference type="InterPro" id="IPR000626">
    <property type="entry name" value="Ubiquitin-like_dom"/>
</dbReference>
<dbReference type="GO" id="GO:0005938">
    <property type="term" value="C:cell cortex"/>
    <property type="evidence" value="ECO:0007669"/>
    <property type="project" value="TreeGrafter"/>
</dbReference>